<evidence type="ECO:0000256" key="1">
    <source>
        <dbReference type="ARBA" id="ARBA00001353"/>
    </source>
</evidence>
<dbReference type="Pfam" id="PF02152">
    <property type="entry name" value="FolB"/>
    <property type="match status" value="1"/>
</dbReference>
<feature type="domain" description="Dihydroneopterin aldolase/epimerase" evidence="7">
    <location>
        <begin position="4"/>
        <end position="115"/>
    </location>
</feature>
<keyword evidence="4 6" id="KW-0289">Folate biosynthesis</keyword>
<gene>
    <name evidence="8" type="primary">folB</name>
    <name evidence="8" type="ORF">Q4T40_08505</name>
</gene>
<evidence type="ECO:0000256" key="2">
    <source>
        <dbReference type="ARBA" id="ARBA00005013"/>
    </source>
</evidence>
<name>A0ABU3NWS5_9FIRM</name>
<dbReference type="Proteomes" id="UP001254848">
    <property type="component" value="Unassembled WGS sequence"/>
</dbReference>
<organism evidence="8 9">
    <name type="scientific">Anaeroselena agilis</name>
    <dbReference type="NCBI Taxonomy" id="3063788"/>
    <lineage>
        <taxon>Bacteria</taxon>
        <taxon>Bacillati</taxon>
        <taxon>Bacillota</taxon>
        <taxon>Negativicutes</taxon>
        <taxon>Acetonemataceae</taxon>
        <taxon>Anaeroselena</taxon>
    </lineage>
</organism>
<dbReference type="InterPro" id="IPR006156">
    <property type="entry name" value="Dihydroneopterin_aldolase"/>
</dbReference>
<dbReference type="SMART" id="SM00905">
    <property type="entry name" value="FolB"/>
    <property type="match status" value="1"/>
</dbReference>
<evidence type="ECO:0000256" key="5">
    <source>
        <dbReference type="ARBA" id="ARBA00023239"/>
    </source>
</evidence>
<proteinExistence type="inferred from homology"/>
<comment type="function">
    <text evidence="6">Catalyzes the conversion of 7,8-dihydroneopterin to 6-hydroxymethyl-7,8-dihydropterin.</text>
</comment>
<evidence type="ECO:0000313" key="9">
    <source>
        <dbReference type="Proteomes" id="UP001254848"/>
    </source>
</evidence>
<comment type="catalytic activity">
    <reaction evidence="1 6">
        <text>7,8-dihydroneopterin = 6-hydroxymethyl-7,8-dihydropterin + glycolaldehyde</text>
        <dbReference type="Rhea" id="RHEA:10540"/>
        <dbReference type="ChEBI" id="CHEBI:17001"/>
        <dbReference type="ChEBI" id="CHEBI:17071"/>
        <dbReference type="ChEBI" id="CHEBI:44841"/>
        <dbReference type="EC" id="4.1.2.25"/>
    </reaction>
</comment>
<evidence type="ECO:0000256" key="4">
    <source>
        <dbReference type="ARBA" id="ARBA00022909"/>
    </source>
</evidence>
<keyword evidence="9" id="KW-1185">Reference proteome</keyword>
<comment type="similarity">
    <text evidence="3 6">Belongs to the DHNA family.</text>
</comment>
<accession>A0ABU3NWS5</accession>
<keyword evidence="5 6" id="KW-0456">Lyase</keyword>
<dbReference type="InterPro" id="IPR006157">
    <property type="entry name" value="FolB_dom"/>
</dbReference>
<evidence type="ECO:0000256" key="6">
    <source>
        <dbReference type="RuleBase" id="RU362079"/>
    </source>
</evidence>
<dbReference type="InterPro" id="IPR043133">
    <property type="entry name" value="GTP-CH-I_C/QueF"/>
</dbReference>
<dbReference type="PANTHER" id="PTHR42844:SF1">
    <property type="entry name" value="DIHYDRONEOPTERIN ALDOLASE 1-RELATED"/>
    <property type="match status" value="1"/>
</dbReference>
<dbReference type="Gene3D" id="3.30.1130.10">
    <property type="match status" value="1"/>
</dbReference>
<comment type="pathway">
    <text evidence="2 6">Cofactor biosynthesis; tetrahydrofolate biosynthesis; 2-amino-4-hydroxy-6-hydroxymethyl-7,8-dihydropteridine diphosphate from 7,8-dihydroneopterin triphosphate: step 3/4.</text>
</comment>
<protein>
    <recommendedName>
        <fullName evidence="6">7,8-dihydroneopterin aldolase</fullName>
        <ecNumber evidence="6">4.1.2.25</ecNumber>
    </recommendedName>
</protein>
<comment type="caution">
    <text evidence="8">The sequence shown here is derived from an EMBL/GenBank/DDBJ whole genome shotgun (WGS) entry which is preliminary data.</text>
</comment>
<dbReference type="NCBIfam" id="TIGR00526">
    <property type="entry name" value="folB_dom"/>
    <property type="match status" value="1"/>
</dbReference>
<dbReference type="NCBIfam" id="TIGR00525">
    <property type="entry name" value="folB"/>
    <property type="match status" value="1"/>
</dbReference>
<evidence type="ECO:0000259" key="7">
    <source>
        <dbReference type="SMART" id="SM00905"/>
    </source>
</evidence>
<dbReference type="EC" id="4.1.2.25" evidence="6"/>
<sequence length="119" mass="13213">MGKITLQNMMFYGYHGVYEHEREMGQRFAVDAELTMDLTKAGETDELADSLDYVGAYEDIRAVVENNKFKLLEALAAKLAEVLVKGPVTAATVRVRKPGVTLPGHLDFVQVEVTQGRQP</sequence>
<dbReference type="SUPFAM" id="SSF55620">
    <property type="entry name" value="Tetrahydrobiopterin biosynthesis enzymes-like"/>
    <property type="match status" value="1"/>
</dbReference>
<evidence type="ECO:0000313" key="8">
    <source>
        <dbReference type="EMBL" id="MDT8901275.1"/>
    </source>
</evidence>
<dbReference type="GO" id="GO:0004150">
    <property type="term" value="F:dihydroneopterin aldolase activity"/>
    <property type="evidence" value="ECO:0007669"/>
    <property type="project" value="UniProtKB-EC"/>
</dbReference>
<dbReference type="RefSeq" id="WP_413779791.1">
    <property type="nucleotide sequence ID" value="NZ_JAUOZS010000001.1"/>
</dbReference>
<dbReference type="EMBL" id="JAUOZS010000001">
    <property type="protein sequence ID" value="MDT8901275.1"/>
    <property type="molecule type" value="Genomic_DNA"/>
</dbReference>
<dbReference type="PANTHER" id="PTHR42844">
    <property type="entry name" value="DIHYDRONEOPTERIN ALDOLASE 1-RELATED"/>
    <property type="match status" value="1"/>
</dbReference>
<reference evidence="8 9" key="1">
    <citation type="submission" date="2023-07" db="EMBL/GenBank/DDBJ databases">
        <title>The novel representative of Negativicutes class, Anaeroselena agilis gen. nov. sp. nov.</title>
        <authorList>
            <person name="Prokofeva M.I."/>
            <person name="Elcheninov A.G."/>
            <person name="Klyukina A."/>
            <person name="Kublanov I.V."/>
            <person name="Frolov E.N."/>
            <person name="Podosokorskaya O.A."/>
        </authorList>
    </citation>
    <scope>NUCLEOTIDE SEQUENCE [LARGE SCALE GENOMIC DNA]</scope>
    <source>
        <strain evidence="8 9">4137-cl</strain>
    </source>
</reference>
<evidence type="ECO:0000256" key="3">
    <source>
        <dbReference type="ARBA" id="ARBA00005708"/>
    </source>
</evidence>